<evidence type="ECO:0000313" key="1">
    <source>
        <dbReference type="EMBL" id="GGI75647.1"/>
    </source>
</evidence>
<name>A0AAV4K2D5_9DEIO</name>
<comment type="caution">
    <text evidence="1">The sequence shown here is derived from an EMBL/GenBank/DDBJ whole genome shotgun (WGS) entry which is preliminary data.</text>
</comment>
<dbReference type="Proteomes" id="UP000652720">
    <property type="component" value="Unassembled WGS sequence"/>
</dbReference>
<reference evidence="1" key="2">
    <citation type="submission" date="2023-08" db="EMBL/GenBank/DDBJ databases">
        <authorList>
            <person name="Sun Q."/>
            <person name="Zhou Y."/>
        </authorList>
    </citation>
    <scope>NUCLEOTIDE SEQUENCE</scope>
    <source>
        <strain evidence="1">CGMCC 1.8885</strain>
    </source>
</reference>
<accession>A0AAV4K2D5</accession>
<gene>
    <name evidence="1" type="ORF">GCM10010914_07340</name>
</gene>
<evidence type="ECO:0000313" key="2">
    <source>
        <dbReference type="Proteomes" id="UP000652720"/>
    </source>
</evidence>
<protein>
    <submittedName>
        <fullName evidence="1">Uncharacterized protein</fullName>
    </submittedName>
</protein>
<sequence>MDMKDIVQDAKKLFPNRTIYRVWIDRPGCEGAGRHVAVVGEHSLTNQLLKLGDDLTFEQARQVAAGTFARPKDVHEIRLPDGTYLLADMMEIIPA</sequence>
<dbReference type="EMBL" id="BMMA01000004">
    <property type="protein sequence ID" value="GGI75647.1"/>
    <property type="molecule type" value="Genomic_DNA"/>
</dbReference>
<dbReference type="AlphaFoldDB" id="A0AAV4K2D5"/>
<proteinExistence type="predicted"/>
<reference evidence="1" key="1">
    <citation type="journal article" date="2014" name="Int. J. Syst. Evol. Microbiol.">
        <title>Complete genome sequence of Corynebacterium casei LMG S-19264T (=DSM 44701T), isolated from a smear-ripened cheese.</title>
        <authorList>
            <consortium name="US DOE Joint Genome Institute (JGI-PGF)"/>
            <person name="Walter F."/>
            <person name="Albersmeier A."/>
            <person name="Kalinowski J."/>
            <person name="Ruckert C."/>
        </authorList>
    </citation>
    <scope>NUCLEOTIDE SEQUENCE</scope>
    <source>
        <strain evidence="1">CGMCC 1.8885</strain>
    </source>
</reference>
<organism evidence="1 2">
    <name type="scientific">Deinococcus wulumuqiensis</name>
    <dbReference type="NCBI Taxonomy" id="980427"/>
    <lineage>
        <taxon>Bacteria</taxon>
        <taxon>Thermotogati</taxon>
        <taxon>Deinococcota</taxon>
        <taxon>Deinococci</taxon>
        <taxon>Deinococcales</taxon>
        <taxon>Deinococcaceae</taxon>
        <taxon>Deinococcus</taxon>
    </lineage>
</organism>